<comment type="caution">
    <text evidence="2">The sequence shown here is derived from an EMBL/GenBank/DDBJ whole genome shotgun (WGS) entry which is preliminary data.</text>
</comment>
<protein>
    <recommendedName>
        <fullName evidence="4">Sulfotransferase</fullName>
    </recommendedName>
</protein>
<organism evidence="2 3">
    <name type="scientific">Pseudaminobacter soli</name>
    <name type="common">ex Li et al. 2025</name>
    <dbReference type="NCBI Taxonomy" id="1295366"/>
    <lineage>
        <taxon>Bacteria</taxon>
        <taxon>Pseudomonadati</taxon>
        <taxon>Pseudomonadota</taxon>
        <taxon>Alphaproteobacteria</taxon>
        <taxon>Hyphomicrobiales</taxon>
        <taxon>Phyllobacteriaceae</taxon>
        <taxon>Pseudaminobacter</taxon>
    </lineage>
</organism>
<dbReference type="SUPFAM" id="SSF52540">
    <property type="entry name" value="P-loop containing nucleoside triphosphate hydrolases"/>
    <property type="match status" value="1"/>
</dbReference>
<dbReference type="Proteomes" id="UP000240653">
    <property type="component" value="Unassembled WGS sequence"/>
</dbReference>
<reference evidence="2 3" key="1">
    <citation type="submission" date="2018-03" db="EMBL/GenBank/DDBJ databases">
        <title>The draft genome of Mesorhizobium soli JCM 19897.</title>
        <authorList>
            <person name="Li L."/>
            <person name="Liu L."/>
            <person name="Liang L."/>
            <person name="Wang T."/>
            <person name="Zhang X."/>
        </authorList>
    </citation>
    <scope>NUCLEOTIDE SEQUENCE [LARGE SCALE GENOMIC DNA]</scope>
    <source>
        <strain evidence="2 3">JCM 19897</strain>
    </source>
</reference>
<dbReference type="Pfam" id="PF13469">
    <property type="entry name" value="Sulfotransfer_3"/>
    <property type="match status" value="1"/>
</dbReference>
<evidence type="ECO:0000313" key="3">
    <source>
        <dbReference type="Proteomes" id="UP000240653"/>
    </source>
</evidence>
<name>A0A2P7S1F4_9HYPH</name>
<accession>A0A2P7S1F4</accession>
<dbReference type="Gene3D" id="3.40.50.300">
    <property type="entry name" value="P-loop containing nucleotide triphosphate hydrolases"/>
    <property type="match status" value="1"/>
</dbReference>
<feature type="region of interest" description="Disordered" evidence="1">
    <location>
        <begin position="103"/>
        <end position="141"/>
    </location>
</feature>
<dbReference type="OrthoDB" id="9800698at2"/>
<dbReference type="EMBL" id="PXYL01000019">
    <property type="protein sequence ID" value="PSJ56282.1"/>
    <property type="molecule type" value="Genomic_DNA"/>
</dbReference>
<proteinExistence type="predicted"/>
<feature type="compositionally biased region" description="Basic and acidic residues" evidence="1">
    <location>
        <begin position="114"/>
        <end position="141"/>
    </location>
</feature>
<dbReference type="InterPro" id="IPR027417">
    <property type="entry name" value="P-loop_NTPase"/>
</dbReference>
<evidence type="ECO:0000313" key="2">
    <source>
        <dbReference type="EMBL" id="PSJ56282.1"/>
    </source>
</evidence>
<evidence type="ECO:0000256" key="1">
    <source>
        <dbReference type="SAM" id="MobiDB-lite"/>
    </source>
</evidence>
<feature type="region of interest" description="Disordered" evidence="1">
    <location>
        <begin position="66"/>
        <end position="89"/>
    </location>
</feature>
<keyword evidence="3" id="KW-1185">Reference proteome</keyword>
<gene>
    <name evidence="2" type="ORF">C7I85_24810</name>
</gene>
<evidence type="ECO:0008006" key="4">
    <source>
        <dbReference type="Google" id="ProtNLM"/>
    </source>
</evidence>
<sequence>MLCDYVRQIFSEAFMSSFAGHGDESRVPVFVVGMPRSGSTLVEQILASHPGVLGAGEIPDFDRVTHMRWPYGGPPTADGSRPAAPPEPKQRYFAERARASLCRAPARARRHGRPDRQQDARQLRPCRHDRALPAQRRDRTL</sequence>
<dbReference type="AlphaFoldDB" id="A0A2P7S1F4"/>